<dbReference type="GO" id="GO:0030127">
    <property type="term" value="C:COPII vesicle coat"/>
    <property type="evidence" value="ECO:0007669"/>
    <property type="project" value="InterPro"/>
</dbReference>
<dbReference type="SUPFAM" id="SSF82919">
    <property type="entry name" value="Zn-finger domain of Sec23/24"/>
    <property type="match status" value="1"/>
</dbReference>
<dbReference type="GO" id="GO:0000149">
    <property type="term" value="F:SNARE binding"/>
    <property type="evidence" value="ECO:0007669"/>
    <property type="project" value="TreeGrafter"/>
</dbReference>
<proteinExistence type="predicted"/>
<name>A0A0A1U3V8_ENTIV</name>
<dbReference type="PROSITE" id="PS50234">
    <property type="entry name" value="VWFA"/>
    <property type="match status" value="1"/>
</dbReference>
<dbReference type="GO" id="GO:0090110">
    <property type="term" value="P:COPII-coated vesicle cargo loading"/>
    <property type="evidence" value="ECO:0007669"/>
    <property type="project" value="TreeGrafter"/>
</dbReference>
<dbReference type="Gene3D" id="2.30.30.380">
    <property type="entry name" value="Zn-finger domain of Sec23/24"/>
    <property type="match status" value="1"/>
</dbReference>
<feature type="region of interest" description="Disordered" evidence="1">
    <location>
        <begin position="1"/>
        <end position="39"/>
    </location>
</feature>
<organism evidence="3 4">
    <name type="scientific">Entamoeba invadens IP1</name>
    <dbReference type="NCBI Taxonomy" id="370355"/>
    <lineage>
        <taxon>Eukaryota</taxon>
        <taxon>Amoebozoa</taxon>
        <taxon>Evosea</taxon>
        <taxon>Archamoebae</taxon>
        <taxon>Mastigamoebida</taxon>
        <taxon>Entamoebidae</taxon>
        <taxon>Entamoeba</taxon>
    </lineage>
</organism>
<dbReference type="InterPro" id="IPR002035">
    <property type="entry name" value="VWF_A"/>
</dbReference>
<gene>
    <name evidence="3" type="ORF">EIN_474480</name>
</gene>
<dbReference type="AlphaFoldDB" id="A0A0A1U3V8"/>
<dbReference type="PANTHER" id="PTHR13803">
    <property type="entry name" value="SEC24-RELATED PROTEIN"/>
    <property type="match status" value="1"/>
</dbReference>
<reference evidence="3 4" key="1">
    <citation type="submission" date="2012-10" db="EMBL/GenBank/DDBJ databases">
        <authorList>
            <person name="Zafar N."/>
            <person name="Inman J."/>
            <person name="Hall N."/>
            <person name="Lorenzi H."/>
            <person name="Caler E."/>
        </authorList>
    </citation>
    <scope>NUCLEOTIDE SEQUENCE [LARGE SCALE GENOMIC DNA]</scope>
    <source>
        <strain evidence="3 4">IP1</strain>
    </source>
</reference>
<dbReference type="KEGG" id="eiv:EIN_474480"/>
<keyword evidence="4" id="KW-1185">Reference proteome</keyword>
<dbReference type="RefSeq" id="XP_004255617.1">
    <property type="nucleotide sequence ID" value="XM_004255569.1"/>
</dbReference>
<sequence>MLKAATSKAKFSRAYPPPPPPPPGGAVPPPPGASAPKCEAPASLDTNIMSVELGFLNEEVPIRVGDPITCKYCQSILSYLDTVKDGEWTCHFCSTKNTVSGILPEEIPDAPILDYVLEAPITKTDSEKTEDNGTIVYCIDTSGSMSINVDLTNNGVQLTRLDVVKNAMCQQLKNLKEKSPNQKICVVQFSKDVKILGDCTHNAIIVKSNLLSDYDGLVDLAKEKVTLSPLSTTLNAILKKVKDLEEQGSTALGPALLISTIIAGKEKNGKVILCTDGTANNGLGNLEEDPDVNKAFYEKIGQVAKSSGVIININTLKGCDANLKRISPCTVECGGSVLVVDPKQVADAFNDALGTNVIATDVEIGIYLHPAVYINDSIQSEQPSRRQVSIGNVNDDTTYQFKYSMRSEEETKAFGEMKNFPVQVQIKYTKLNGFKGIRVISKTVEIAEEKEEVKVVDGDVLQTYYIQQTAIHKRRNSIENARQNMSMFRMAQEASAQPMQEVYKDYADDMEEAMDASLSSDEDAEVYANATTWNAKKAKKYSTFSSK</sequence>
<dbReference type="GO" id="GO:0006886">
    <property type="term" value="P:intracellular protein transport"/>
    <property type="evidence" value="ECO:0007669"/>
    <property type="project" value="InterPro"/>
</dbReference>
<protein>
    <recommendedName>
        <fullName evidence="2">VWFA domain-containing protein</fullName>
    </recommendedName>
</protein>
<dbReference type="GeneID" id="14887890"/>
<dbReference type="EMBL" id="KB206689">
    <property type="protein sequence ID" value="ELP88846.1"/>
    <property type="molecule type" value="Genomic_DNA"/>
</dbReference>
<dbReference type="InterPro" id="IPR050550">
    <property type="entry name" value="SEC23_SEC24_subfamily"/>
</dbReference>
<dbReference type="PANTHER" id="PTHR13803:SF36">
    <property type="entry name" value="TYPE A VON WILLEBRAND FACTOR DOMAIN-CONTAINING PROTEIN"/>
    <property type="match status" value="1"/>
</dbReference>
<dbReference type="CDD" id="cd00198">
    <property type="entry name" value="vWFA"/>
    <property type="match status" value="1"/>
</dbReference>
<dbReference type="Proteomes" id="UP000014680">
    <property type="component" value="Unassembled WGS sequence"/>
</dbReference>
<dbReference type="InterPro" id="IPR036174">
    <property type="entry name" value="Znf_Sec23_Sec24_sf"/>
</dbReference>
<dbReference type="SUPFAM" id="SSF53300">
    <property type="entry name" value="vWA-like"/>
    <property type="match status" value="1"/>
</dbReference>
<evidence type="ECO:0000259" key="2">
    <source>
        <dbReference type="PROSITE" id="PS50234"/>
    </source>
</evidence>
<dbReference type="GO" id="GO:0008270">
    <property type="term" value="F:zinc ion binding"/>
    <property type="evidence" value="ECO:0007669"/>
    <property type="project" value="InterPro"/>
</dbReference>
<evidence type="ECO:0000256" key="1">
    <source>
        <dbReference type="SAM" id="MobiDB-lite"/>
    </source>
</evidence>
<evidence type="ECO:0000313" key="4">
    <source>
        <dbReference type="Proteomes" id="UP000014680"/>
    </source>
</evidence>
<dbReference type="GO" id="GO:0070971">
    <property type="term" value="C:endoplasmic reticulum exit site"/>
    <property type="evidence" value="ECO:0007669"/>
    <property type="project" value="TreeGrafter"/>
</dbReference>
<feature type="compositionally biased region" description="Pro residues" evidence="1">
    <location>
        <begin position="15"/>
        <end position="33"/>
    </location>
</feature>
<dbReference type="Gene3D" id="3.40.50.410">
    <property type="entry name" value="von Willebrand factor, type A domain"/>
    <property type="match status" value="1"/>
</dbReference>
<dbReference type="OMA" id="CYFCQSS"/>
<accession>A0A0A1U3V8</accession>
<dbReference type="VEuPathDB" id="AmoebaDB:EIN_474480"/>
<dbReference type="InterPro" id="IPR036465">
    <property type="entry name" value="vWFA_dom_sf"/>
</dbReference>
<feature type="domain" description="VWFA" evidence="2">
    <location>
        <begin position="134"/>
        <end position="353"/>
    </location>
</feature>
<evidence type="ECO:0000313" key="3">
    <source>
        <dbReference type="EMBL" id="ELP88846.1"/>
    </source>
</evidence>
<dbReference type="OrthoDB" id="1724672at2759"/>